<protein>
    <submittedName>
        <fullName evidence="1">Uncharacterized protein</fullName>
    </submittedName>
</protein>
<dbReference type="RefSeq" id="XP_001838925.2">
    <property type="nucleotide sequence ID" value="XM_001838873.2"/>
</dbReference>
<gene>
    <name evidence="1" type="ORF">CC1G_05478</name>
</gene>
<dbReference type="AlphaFoldDB" id="A8P5E7"/>
<dbReference type="KEGG" id="cci:CC1G_05478"/>
<dbReference type="VEuPathDB" id="FungiDB:CC1G_05478"/>
<comment type="caution">
    <text evidence="1">The sequence shown here is derived from an EMBL/GenBank/DDBJ whole genome shotgun (WGS) entry which is preliminary data.</text>
</comment>
<dbReference type="OrthoDB" id="3035230at2759"/>
<dbReference type="EMBL" id="AACS02000011">
    <property type="protein sequence ID" value="EAU82856.2"/>
    <property type="molecule type" value="Genomic_DNA"/>
</dbReference>
<reference evidence="1 2" key="1">
    <citation type="journal article" date="2010" name="Proc. Natl. Acad. Sci. U.S.A.">
        <title>Insights into evolution of multicellular fungi from the assembled chromosomes of the mushroom Coprinopsis cinerea (Coprinus cinereus).</title>
        <authorList>
            <person name="Stajich J.E."/>
            <person name="Wilke S.K."/>
            <person name="Ahren D."/>
            <person name="Au C.H."/>
            <person name="Birren B.W."/>
            <person name="Borodovsky M."/>
            <person name="Burns C."/>
            <person name="Canback B."/>
            <person name="Casselton L.A."/>
            <person name="Cheng C.K."/>
            <person name="Deng J."/>
            <person name="Dietrich F.S."/>
            <person name="Fargo D.C."/>
            <person name="Farman M.L."/>
            <person name="Gathman A.C."/>
            <person name="Goldberg J."/>
            <person name="Guigo R."/>
            <person name="Hoegger P.J."/>
            <person name="Hooker J.B."/>
            <person name="Huggins A."/>
            <person name="James T.Y."/>
            <person name="Kamada T."/>
            <person name="Kilaru S."/>
            <person name="Kodira C."/>
            <person name="Kues U."/>
            <person name="Kupfer D."/>
            <person name="Kwan H.S."/>
            <person name="Lomsadze A."/>
            <person name="Li W."/>
            <person name="Lilly W.W."/>
            <person name="Ma L.J."/>
            <person name="Mackey A.J."/>
            <person name="Manning G."/>
            <person name="Martin F."/>
            <person name="Muraguchi H."/>
            <person name="Natvig D.O."/>
            <person name="Palmerini H."/>
            <person name="Ramesh M.A."/>
            <person name="Rehmeyer C.J."/>
            <person name="Roe B.A."/>
            <person name="Shenoy N."/>
            <person name="Stanke M."/>
            <person name="Ter-Hovhannisyan V."/>
            <person name="Tunlid A."/>
            <person name="Velagapudi R."/>
            <person name="Vision T.J."/>
            <person name="Zeng Q."/>
            <person name="Zolan M.E."/>
            <person name="Pukkila P.J."/>
        </authorList>
    </citation>
    <scope>NUCLEOTIDE SEQUENCE [LARGE SCALE GENOMIC DNA]</scope>
    <source>
        <strain evidence="2">Okayama-7 / 130 / ATCC MYA-4618 / FGSC 9003</strain>
    </source>
</reference>
<dbReference type="InParanoid" id="A8P5E7"/>
<evidence type="ECO:0000313" key="1">
    <source>
        <dbReference type="EMBL" id="EAU82856.2"/>
    </source>
</evidence>
<proteinExistence type="predicted"/>
<dbReference type="GeneID" id="6015520"/>
<dbReference type="Proteomes" id="UP000001861">
    <property type="component" value="Unassembled WGS sequence"/>
</dbReference>
<sequence length="523" mass="58710">MPPSIEDDFELVDAADAATSPAALVPGPKASPQIESAFDELILEFQKTVTQHVAQKKPIFHTQLTTPESNTPLFQIFLDNLPEAERPSHTCNACRRFINSYGGLCLVNEADGSLIPLLWPDDLSRVPQIYQNAVGTIYHLFKGKVVDSDCRILSDKHKKLGIQKKEGDKWWHFYVTLDGVPIEKDDSGPLDFKAAYEMLSRILADNSPENVNQAHSLIHEKLPYSTSHKPAIDWLQKLITELQGLNLLAGDTDNVARRNLIHFYARDAWAGCLSSLRGGAIGELLGWISEGLEYKVIEKKWKDLANPHNYLRPKAVPSLGNIAVAEKTLKKVGLTKEDLRRFHLATDELPAKAILWKNQALWDPAQLEDTKDEIFGDLKRKIQGKSDAKSKPSSGISDDAPPTSITFRHFVRRVLPTITSLEIHLHAHERAAFLTRGAPGSQSPFVFDSVDPDNTMSWYYWGNSHPVSDAGLTVGWNQVAAISTFPHMWDYLTPQEALDWDKETEPADKKWIHSRNDEDHRGI</sequence>
<evidence type="ECO:0000313" key="2">
    <source>
        <dbReference type="Proteomes" id="UP000001861"/>
    </source>
</evidence>
<dbReference type="eggNOG" id="ENOG502S38H">
    <property type="taxonomic scope" value="Eukaryota"/>
</dbReference>
<keyword evidence="2" id="KW-1185">Reference proteome</keyword>
<organism evidence="1 2">
    <name type="scientific">Coprinopsis cinerea (strain Okayama-7 / 130 / ATCC MYA-4618 / FGSC 9003)</name>
    <name type="common">Inky cap fungus</name>
    <name type="synonym">Hormographiella aspergillata</name>
    <dbReference type="NCBI Taxonomy" id="240176"/>
    <lineage>
        <taxon>Eukaryota</taxon>
        <taxon>Fungi</taxon>
        <taxon>Dikarya</taxon>
        <taxon>Basidiomycota</taxon>
        <taxon>Agaricomycotina</taxon>
        <taxon>Agaricomycetes</taxon>
        <taxon>Agaricomycetidae</taxon>
        <taxon>Agaricales</taxon>
        <taxon>Agaricineae</taxon>
        <taxon>Psathyrellaceae</taxon>
        <taxon>Coprinopsis</taxon>
    </lineage>
</organism>
<dbReference type="HOGENOM" id="CLU_032397_0_0_1"/>
<name>A8P5E7_COPC7</name>
<accession>A8P5E7</accession>